<dbReference type="CDD" id="cd00090">
    <property type="entry name" value="HTH_ARSR"/>
    <property type="match status" value="1"/>
</dbReference>
<dbReference type="Pfam" id="PF12802">
    <property type="entry name" value="MarR_2"/>
    <property type="match status" value="1"/>
</dbReference>
<evidence type="ECO:0000313" key="3">
    <source>
        <dbReference type="Proteomes" id="UP000586095"/>
    </source>
</evidence>
<dbReference type="Gene3D" id="1.10.10.10">
    <property type="entry name" value="Winged helix-like DNA-binding domain superfamily/Winged helix DNA-binding domain"/>
    <property type="match status" value="1"/>
</dbReference>
<accession>A0A852QZG0</accession>
<dbReference type="EMBL" id="JACCBD010000001">
    <property type="protein sequence ID" value="NYD26751.1"/>
    <property type="molecule type" value="Genomic_DNA"/>
</dbReference>
<reference evidence="2 3" key="1">
    <citation type="submission" date="2020-07" db="EMBL/GenBank/DDBJ databases">
        <title>Sequencing the genomes of 1000 actinobacteria strains.</title>
        <authorList>
            <person name="Klenk H.-P."/>
        </authorList>
    </citation>
    <scope>NUCLEOTIDE SEQUENCE [LARGE SCALE GENOMIC DNA]</scope>
    <source>
        <strain evidence="2 3">DSM 17380</strain>
    </source>
</reference>
<name>A0A852QZG0_9MICO</name>
<feature type="domain" description="HTH marR-type" evidence="1">
    <location>
        <begin position="5"/>
        <end position="142"/>
    </location>
</feature>
<keyword evidence="2" id="KW-0238">DNA-binding</keyword>
<dbReference type="PANTHER" id="PTHR33164">
    <property type="entry name" value="TRANSCRIPTIONAL REGULATOR, MARR FAMILY"/>
    <property type="match status" value="1"/>
</dbReference>
<dbReference type="InterPro" id="IPR039422">
    <property type="entry name" value="MarR/SlyA-like"/>
</dbReference>
<dbReference type="GO" id="GO:0003677">
    <property type="term" value="F:DNA binding"/>
    <property type="evidence" value="ECO:0007669"/>
    <property type="project" value="UniProtKB-KW"/>
</dbReference>
<dbReference type="PANTHER" id="PTHR33164:SF89">
    <property type="entry name" value="MARR FAMILY REGULATORY PROTEIN"/>
    <property type="match status" value="1"/>
</dbReference>
<comment type="caution">
    <text evidence="2">The sequence shown here is derived from an EMBL/GenBank/DDBJ whole genome shotgun (WGS) entry which is preliminary data.</text>
</comment>
<protein>
    <submittedName>
        <fullName evidence="2">DNA-binding MarR family transcriptional regulator</fullName>
    </submittedName>
</protein>
<dbReference type="GO" id="GO:0003700">
    <property type="term" value="F:DNA-binding transcription factor activity"/>
    <property type="evidence" value="ECO:0007669"/>
    <property type="project" value="InterPro"/>
</dbReference>
<gene>
    <name evidence="2" type="ORF">BJ960_001554</name>
</gene>
<dbReference type="PROSITE" id="PS50995">
    <property type="entry name" value="HTH_MARR_2"/>
    <property type="match status" value="1"/>
</dbReference>
<dbReference type="InterPro" id="IPR036388">
    <property type="entry name" value="WH-like_DNA-bd_sf"/>
</dbReference>
<dbReference type="GO" id="GO:0006950">
    <property type="term" value="P:response to stress"/>
    <property type="evidence" value="ECO:0007669"/>
    <property type="project" value="TreeGrafter"/>
</dbReference>
<dbReference type="PRINTS" id="PR00598">
    <property type="entry name" value="HTHMARR"/>
</dbReference>
<dbReference type="SUPFAM" id="SSF46785">
    <property type="entry name" value="Winged helix' DNA-binding domain"/>
    <property type="match status" value="1"/>
</dbReference>
<sequence>MREIERQMLGALATVARQWGAVPADGQVAERVGLDIEDSEIRIIYLLGARTSELRPADVADMLGVTRPTLSKSLTRLRNAHLIESTVTEQDRRSVYVSLSEEGRDAYRRLVDLGIGLIDEANADMSKEELRLVGNFLDRFVRGLGGPAPIVLPPVPR</sequence>
<dbReference type="InterPro" id="IPR036390">
    <property type="entry name" value="WH_DNA-bd_sf"/>
</dbReference>
<organism evidence="2 3">
    <name type="scientific">Leucobacter aridicollis</name>
    <dbReference type="NCBI Taxonomy" id="283878"/>
    <lineage>
        <taxon>Bacteria</taxon>
        <taxon>Bacillati</taxon>
        <taxon>Actinomycetota</taxon>
        <taxon>Actinomycetes</taxon>
        <taxon>Micrococcales</taxon>
        <taxon>Microbacteriaceae</taxon>
        <taxon>Leucobacter</taxon>
    </lineage>
</organism>
<evidence type="ECO:0000313" key="2">
    <source>
        <dbReference type="EMBL" id="NYD26751.1"/>
    </source>
</evidence>
<evidence type="ECO:0000259" key="1">
    <source>
        <dbReference type="PROSITE" id="PS50995"/>
    </source>
</evidence>
<proteinExistence type="predicted"/>
<dbReference type="InterPro" id="IPR011991">
    <property type="entry name" value="ArsR-like_HTH"/>
</dbReference>
<keyword evidence="3" id="KW-1185">Reference proteome</keyword>
<dbReference type="Proteomes" id="UP000586095">
    <property type="component" value="Unassembled WGS sequence"/>
</dbReference>
<dbReference type="InterPro" id="IPR000835">
    <property type="entry name" value="HTH_MarR-typ"/>
</dbReference>
<dbReference type="AlphaFoldDB" id="A0A852QZG0"/>
<dbReference type="RefSeq" id="WP_185986862.1">
    <property type="nucleotide sequence ID" value="NZ_BAAALZ010000001.1"/>
</dbReference>
<dbReference type="SMART" id="SM00347">
    <property type="entry name" value="HTH_MARR"/>
    <property type="match status" value="1"/>
</dbReference>